<comment type="caution">
    <text evidence="1">The sequence shown here is derived from an EMBL/GenBank/DDBJ whole genome shotgun (WGS) entry which is preliminary data.</text>
</comment>
<keyword evidence="2" id="KW-1185">Reference proteome</keyword>
<evidence type="ECO:0000313" key="1">
    <source>
        <dbReference type="EMBL" id="KAF0720201.1"/>
    </source>
</evidence>
<dbReference type="EMBL" id="VUJU01009469">
    <property type="protein sequence ID" value="KAF0720201.1"/>
    <property type="molecule type" value="Genomic_DNA"/>
</dbReference>
<dbReference type="GO" id="GO:0003964">
    <property type="term" value="F:RNA-directed DNA polymerase activity"/>
    <property type="evidence" value="ECO:0007669"/>
    <property type="project" value="UniProtKB-KW"/>
</dbReference>
<protein>
    <submittedName>
        <fullName evidence="1">Putative RNA-directed DNA polymerase</fullName>
    </submittedName>
</protein>
<sequence>MWYYGIQLWGSAKPSNTSTIQAFQSICLRLISGAPRRDMGDAGECCNKVWIDKTVTSHRDAFVKRLSTGPKNSTGK</sequence>
<dbReference type="AlphaFoldDB" id="A0A6G0W1N5"/>
<dbReference type="OrthoDB" id="6597291at2759"/>
<accession>A0A6G0W1N5</accession>
<proteinExistence type="predicted"/>
<gene>
    <name evidence="1" type="ORF">FWK35_00030978</name>
</gene>
<feature type="non-terminal residue" evidence="1">
    <location>
        <position position="76"/>
    </location>
</feature>
<evidence type="ECO:0000313" key="2">
    <source>
        <dbReference type="Proteomes" id="UP000478052"/>
    </source>
</evidence>
<keyword evidence="1" id="KW-0695">RNA-directed DNA polymerase</keyword>
<keyword evidence="1" id="KW-0548">Nucleotidyltransferase</keyword>
<organism evidence="1 2">
    <name type="scientific">Aphis craccivora</name>
    <name type="common">Cowpea aphid</name>
    <dbReference type="NCBI Taxonomy" id="307492"/>
    <lineage>
        <taxon>Eukaryota</taxon>
        <taxon>Metazoa</taxon>
        <taxon>Ecdysozoa</taxon>
        <taxon>Arthropoda</taxon>
        <taxon>Hexapoda</taxon>
        <taxon>Insecta</taxon>
        <taxon>Pterygota</taxon>
        <taxon>Neoptera</taxon>
        <taxon>Paraneoptera</taxon>
        <taxon>Hemiptera</taxon>
        <taxon>Sternorrhyncha</taxon>
        <taxon>Aphidomorpha</taxon>
        <taxon>Aphidoidea</taxon>
        <taxon>Aphididae</taxon>
        <taxon>Aphidini</taxon>
        <taxon>Aphis</taxon>
        <taxon>Aphis</taxon>
    </lineage>
</organism>
<keyword evidence="1" id="KW-0808">Transferase</keyword>
<dbReference type="Proteomes" id="UP000478052">
    <property type="component" value="Unassembled WGS sequence"/>
</dbReference>
<name>A0A6G0W1N5_APHCR</name>
<reference evidence="1 2" key="1">
    <citation type="submission" date="2019-08" db="EMBL/GenBank/DDBJ databases">
        <title>Whole genome of Aphis craccivora.</title>
        <authorList>
            <person name="Voronova N.V."/>
            <person name="Shulinski R.S."/>
            <person name="Bandarenka Y.V."/>
            <person name="Zhorov D.G."/>
            <person name="Warner D."/>
        </authorList>
    </citation>
    <scope>NUCLEOTIDE SEQUENCE [LARGE SCALE GENOMIC DNA]</scope>
    <source>
        <strain evidence="1">180601</strain>
        <tissue evidence="1">Whole Body</tissue>
    </source>
</reference>